<protein>
    <submittedName>
        <fullName evidence="6">LysR family transcriptional regulator</fullName>
    </submittedName>
</protein>
<evidence type="ECO:0000256" key="3">
    <source>
        <dbReference type="ARBA" id="ARBA00023125"/>
    </source>
</evidence>
<dbReference type="EMBL" id="VXJS01000001">
    <property type="protein sequence ID" value="KAA8681402.1"/>
    <property type="molecule type" value="Genomic_DNA"/>
</dbReference>
<dbReference type="InterPro" id="IPR050389">
    <property type="entry name" value="LysR-type_TF"/>
</dbReference>
<organism evidence="6 7">
    <name type="scientific">Vibrio gigantis</name>
    <dbReference type="NCBI Taxonomy" id="296199"/>
    <lineage>
        <taxon>Bacteria</taxon>
        <taxon>Pseudomonadati</taxon>
        <taxon>Pseudomonadota</taxon>
        <taxon>Gammaproteobacteria</taxon>
        <taxon>Vibrionales</taxon>
        <taxon>Vibrionaceae</taxon>
        <taxon>Vibrio</taxon>
    </lineage>
</organism>
<dbReference type="SUPFAM" id="SSF46785">
    <property type="entry name" value="Winged helix' DNA-binding domain"/>
    <property type="match status" value="1"/>
</dbReference>
<dbReference type="InterPro" id="IPR036390">
    <property type="entry name" value="WH_DNA-bd_sf"/>
</dbReference>
<dbReference type="PROSITE" id="PS50931">
    <property type="entry name" value="HTH_LYSR"/>
    <property type="match status" value="1"/>
</dbReference>
<dbReference type="InterPro" id="IPR036388">
    <property type="entry name" value="WH-like_DNA-bd_sf"/>
</dbReference>
<evidence type="ECO:0000256" key="4">
    <source>
        <dbReference type="ARBA" id="ARBA00023163"/>
    </source>
</evidence>
<dbReference type="Pfam" id="PF03466">
    <property type="entry name" value="LysR_substrate"/>
    <property type="match status" value="1"/>
</dbReference>
<sequence length="324" mass="36939">MNVIWKSIICSADSDHFILPRWKAWKIGLAEMESVDLNLLRTFVLLCQSNSLKRAGMKLGISESAVSKQMTKLREQLGHPLFERTTEGLRPTHYSKSILPNIEQALSLMHSATSPITFNPSTYEGPITLAFFAYTLEFSGVSLFRELSKTFPKAQIELKTWTSDTEQKLEDGDITLGVHFLNEDRSTNVFQKRIMADQLVIAVSKSLGRLTWEEALQLPFIKIRSQGWNEERYRYLEMLRSSGIDPHISITVDNFSVARQILEQGDHACVLSDSWKDASLNTIEPPKELRIDLNLVSCMRLVDRQSPLNLTVHDVIKRVMLQSI</sequence>
<dbReference type="OrthoDB" id="6402859at2"/>
<evidence type="ECO:0000256" key="2">
    <source>
        <dbReference type="ARBA" id="ARBA00023015"/>
    </source>
</evidence>
<dbReference type="Gene3D" id="3.40.190.10">
    <property type="entry name" value="Periplasmic binding protein-like II"/>
    <property type="match status" value="2"/>
</dbReference>
<keyword evidence="4" id="KW-0804">Transcription</keyword>
<feature type="domain" description="HTH lysR-type" evidence="5">
    <location>
        <begin position="35"/>
        <end position="92"/>
    </location>
</feature>
<dbReference type="GO" id="GO:0003677">
    <property type="term" value="F:DNA binding"/>
    <property type="evidence" value="ECO:0007669"/>
    <property type="project" value="UniProtKB-KW"/>
</dbReference>
<evidence type="ECO:0000259" key="5">
    <source>
        <dbReference type="PROSITE" id="PS50931"/>
    </source>
</evidence>
<dbReference type="AlphaFoldDB" id="A0A5M9P5W0"/>
<proteinExistence type="inferred from homology"/>
<comment type="similarity">
    <text evidence="1">Belongs to the LysR transcriptional regulatory family.</text>
</comment>
<dbReference type="PANTHER" id="PTHR30118">
    <property type="entry name" value="HTH-TYPE TRANSCRIPTIONAL REGULATOR LEUO-RELATED"/>
    <property type="match status" value="1"/>
</dbReference>
<dbReference type="InterPro" id="IPR000847">
    <property type="entry name" value="LysR_HTH_N"/>
</dbReference>
<dbReference type="PANTHER" id="PTHR30118:SF15">
    <property type="entry name" value="TRANSCRIPTIONAL REGULATORY PROTEIN"/>
    <property type="match status" value="1"/>
</dbReference>
<gene>
    <name evidence="6" type="ORF">F4W18_02290</name>
</gene>
<dbReference type="Gene3D" id="1.10.10.10">
    <property type="entry name" value="Winged helix-like DNA-binding domain superfamily/Winged helix DNA-binding domain"/>
    <property type="match status" value="1"/>
</dbReference>
<accession>A0A5M9P5W0</accession>
<keyword evidence="7" id="KW-1185">Reference proteome</keyword>
<dbReference type="Pfam" id="PF00126">
    <property type="entry name" value="HTH_1"/>
    <property type="match status" value="1"/>
</dbReference>
<comment type="caution">
    <text evidence="6">The sequence shown here is derived from an EMBL/GenBank/DDBJ whole genome shotgun (WGS) entry which is preliminary data.</text>
</comment>
<dbReference type="GO" id="GO:0003700">
    <property type="term" value="F:DNA-binding transcription factor activity"/>
    <property type="evidence" value="ECO:0007669"/>
    <property type="project" value="InterPro"/>
</dbReference>
<dbReference type="Proteomes" id="UP000322521">
    <property type="component" value="Unassembled WGS sequence"/>
</dbReference>
<dbReference type="CDD" id="cd05466">
    <property type="entry name" value="PBP2_LTTR_substrate"/>
    <property type="match status" value="1"/>
</dbReference>
<evidence type="ECO:0000313" key="7">
    <source>
        <dbReference type="Proteomes" id="UP000322521"/>
    </source>
</evidence>
<dbReference type="PRINTS" id="PR00039">
    <property type="entry name" value="HTHLYSR"/>
</dbReference>
<name>A0A5M9P5W0_9VIBR</name>
<keyword evidence="3" id="KW-0238">DNA-binding</keyword>
<dbReference type="SUPFAM" id="SSF53850">
    <property type="entry name" value="Periplasmic binding protein-like II"/>
    <property type="match status" value="1"/>
</dbReference>
<evidence type="ECO:0000256" key="1">
    <source>
        <dbReference type="ARBA" id="ARBA00009437"/>
    </source>
</evidence>
<evidence type="ECO:0000313" key="6">
    <source>
        <dbReference type="EMBL" id="KAA8681402.1"/>
    </source>
</evidence>
<dbReference type="InterPro" id="IPR005119">
    <property type="entry name" value="LysR_subst-bd"/>
</dbReference>
<reference evidence="6 7" key="1">
    <citation type="submission" date="2019-09" db="EMBL/GenBank/DDBJ databases">
        <title>Draft genome sequence of various Type strains from the CCUG.</title>
        <authorList>
            <person name="Pineiro-Iglesias B."/>
            <person name="Tunovic T."/>
            <person name="Unosson C."/>
            <person name="Inganas E."/>
            <person name="Ohlen M."/>
            <person name="Cardew S."/>
            <person name="Jensie-Markopoulos S."/>
            <person name="Salva-Serra F."/>
            <person name="Jaen-Luchoro D."/>
            <person name="Karlsson R."/>
            <person name="Svensson-Stadler L."/>
            <person name="Chun J."/>
            <person name="Moore E."/>
        </authorList>
    </citation>
    <scope>NUCLEOTIDE SEQUENCE [LARGE SCALE GENOMIC DNA]</scope>
    <source>
        <strain evidence="6 7">CCUG 56969T</strain>
    </source>
</reference>
<keyword evidence="2" id="KW-0805">Transcription regulation</keyword>